<sequence>MEDTAKNDKDKLILETAKLLEEHKARDVAAIDVQGQNSWTDYFILATANSQGHMRGLLKNVRSFLVEQNVEFKNKYKHIDDFTWLFIDCGFMVIHLMDDETREFYDLEKLWFNGRSIYSSKSS</sequence>
<name>A0AAJ1IGW7_9SPIO</name>
<evidence type="ECO:0000256" key="2">
    <source>
        <dbReference type="HAMAP-Rule" id="MF_01477"/>
    </source>
</evidence>
<protein>
    <recommendedName>
        <fullName evidence="2">Ribosomal silencing factor RsfS</fullName>
    </recommendedName>
</protein>
<comment type="function">
    <text evidence="2">Functions as a ribosomal silencing factor. Interacts with ribosomal protein uL14 (rplN), blocking formation of intersubunit bridge B8. Prevents association of the 30S and 50S ribosomal subunits and the formation of functional ribosomes, thus repressing translation.</text>
</comment>
<accession>A0AAJ1IGW7</accession>
<gene>
    <name evidence="2 3" type="primary">rsfS</name>
    <name evidence="3" type="ORF">PQJ61_09780</name>
</gene>
<dbReference type="GO" id="GO:0017148">
    <property type="term" value="P:negative regulation of translation"/>
    <property type="evidence" value="ECO:0007669"/>
    <property type="project" value="UniProtKB-UniRule"/>
</dbReference>
<dbReference type="InterPro" id="IPR004394">
    <property type="entry name" value="Iojap/RsfS/C7orf30"/>
</dbReference>
<dbReference type="NCBIfam" id="TIGR00090">
    <property type="entry name" value="rsfS_iojap_ybeB"/>
    <property type="match status" value="1"/>
</dbReference>
<keyword evidence="2" id="KW-0678">Repressor</keyword>
<dbReference type="GO" id="GO:0042256">
    <property type="term" value="P:cytosolic ribosome assembly"/>
    <property type="evidence" value="ECO:0007669"/>
    <property type="project" value="UniProtKB-UniRule"/>
</dbReference>
<evidence type="ECO:0000313" key="4">
    <source>
        <dbReference type="Proteomes" id="UP001221217"/>
    </source>
</evidence>
<organism evidence="3 4">
    <name type="scientific">Candidatus Thalassospirochaeta sargassi</name>
    <dbReference type="NCBI Taxonomy" id="3119039"/>
    <lineage>
        <taxon>Bacteria</taxon>
        <taxon>Pseudomonadati</taxon>
        <taxon>Spirochaetota</taxon>
        <taxon>Spirochaetia</taxon>
        <taxon>Spirochaetales</taxon>
        <taxon>Spirochaetaceae</taxon>
        <taxon>Candidatus Thalassospirochaeta</taxon>
    </lineage>
</organism>
<comment type="subunit">
    <text evidence="2">Interacts with ribosomal protein uL14 (rplN).</text>
</comment>
<reference evidence="3 4" key="1">
    <citation type="submission" date="2022-12" db="EMBL/GenBank/DDBJ databases">
        <title>Metagenome assembled genome from gulf of manar.</title>
        <authorList>
            <person name="Kohli P."/>
            <person name="Pk S."/>
            <person name="Venkata Ramana C."/>
            <person name="Sasikala C."/>
        </authorList>
    </citation>
    <scope>NUCLEOTIDE SEQUENCE [LARGE SCALE GENOMIC DNA]</scope>
    <source>
        <strain evidence="3">JB008</strain>
    </source>
</reference>
<keyword evidence="2" id="KW-0963">Cytoplasm</keyword>
<evidence type="ECO:0000256" key="1">
    <source>
        <dbReference type="ARBA" id="ARBA00010574"/>
    </source>
</evidence>
<comment type="similarity">
    <text evidence="1 2">Belongs to the Iojap/RsfS family.</text>
</comment>
<dbReference type="GO" id="GO:0005737">
    <property type="term" value="C:cytoplasm"/>
    <property type="evidence" value="ECO:0007669"/>
    <property type="project" value="UniProtKB-SubCell"/>
</dbReference>
<dbReference type="GO" id="GO:0043023">
    <property type="term" value="F:ribosomal large subunit binding"/>
    <property type="evidence" value="ECO:0007669"/>
    <property type="project" value="TreeGrafter"/>
</dbReference>
<dbReference type="PANTHER" id="PTHR21043">
    <property type="entry name" value="IOJAP SUPERFAMILY ORTHOLOG"/>
    <property type="match status" value="1"/>
</dbReference>
<dbReference type="GO" id="GO:0090071">
    <property type="term" value="P:negative regulation of ribosome biogenesis"/>
    <property type="evidence" value="ECO:0007669"/>
    <property type="project" value="UniProtKB-UniRule"/>
</dbReference>
<dbReference type="Pfam" id="PF02410">
    <property type="entry name" value="RsfS"/>
    <property type="match status" value="1"/>
</dbReference>
<dbReference type="PANTHER" id="PTHR21043:SF0">
    <property type="entry name" value="MITOCHONDRIAL ASSEMBLY OF RIBOSOMAL LARGE SUBUNIT PROTEIN 1"/>
    <property type="match status" value="1"/>
</dbReference>
<comment type="caution">
    <text evidence="3">The sequence shown here is derived from an EMBL/GenBank/DDBJ whole genome shotgun (WGS) entry which is preliminary data.</text>
</comment>
<proteinExistence type="inferred from homology"/>
<dbReference type="HAMAP" id="MF_01477">
    <property type="entry name" value="Iojap_RsfS"/>
    <property type="match status" value="1"/>
</dbReference>
<dbReference type="SUPFAM" id="SSF81301">
    <property type="entry name" value="Nucleotidyltransferase"/>
    <property type="match status" value="1"/>
</dbReference>
<evidence type="ECO:0000313" key="3">
    <source>
        <dbReference type="EMBL" id="MDC7227040.1"/>
    </source>
</evidence>
<dbReference type="InterPro" id="IPR043519">
    <property type="entry name" value="NT_sf"/>
</dbReference>
<dbReference type="Proteomes" id="UP001221217">
    <property type="component" value="Unassembled WGS sequence"/>
</dbReference>
<comment type="subcellular location">
    <subcellularLocation>
        <location evidence="2">Cytoplasm</location>
    </subcellularLocation>
</comment>
<dbReference type="Gene3D" id="3.30.460.10">
    <property type="entry name" value="Beta Polymerase, domain 2"/>
    <property type="match status" value="1"/>
</dbReference>
<keyword evidence="2" id="KW-0810">Translation regulation</keyword>
<dbReference type="AlphaFoldDB" id="A0AAJ1IGW7"/>
<dbReference type="EMBL" id="JAQQAL010000022">
    <property type="protein sequence ID" value="MDC7227040.1"/>
    <property type="molecule type" value="Genomic_DNA"/>
</dbReference>